<sequence length="168" mass="17989">MPVEFIKPSTRLARLVGGKMPNHLPADMASRAANASVAAVDEALIGIREAVDQLWIMVDGQGEYAADHIDDIYFRAHDLRGLCGTCGKTVLAGVADALCSYIEDVRAAGLTPRANIVWLHASSLRRASQDDGASSALGQYLIESLCALRKKELDAACPKNCSCDLMTK</sequence>
<keyword evidence="2" id="KW-1185">Reference proteome</keyword>
<proteinExistence type="predicted"/>
<dbReference type="HOGENOM" id="CLU_1583518_0_0_5"/>
<dbReference type="SUPFAM" id="SSF47226">
    <property type="entry name" value="Histidine-containing phosphotransfer domain, HPT domain"/>
    <property type="match status" value="1"/>
</dbReference>
<dbReference type="STRING" id="1458461.BN1012_Phect570"/>
<dbReference type="InterPro" id="IPR036641">
    <property type="entry name" value="HPT_dom_sf"/>
</dbReference>
<dbReference type="Proteomes" id="UP000032160">
    <property type="component" value="Chromosome I"/>
</dbReference>
<dbReference type="OrthoDB" id="9786548at2"/>
<dbReference type="GO" id="GO:0000160">
    <property type="term" value="P:phosphorelay signal transduction system"/>
    <property type="evidence" value="ECO:0007669"/>
    <property type="project" value="InterPro"/>
</dbReference>
<dbReference type="EMBL" id="HG966617">
    <property type="protein sequence ID" value="CDO58784.1"/>
    <property type="molecule type" value="Genomic_DNA"/>
</dbReference>
<evidence type="ECO:0000313" key="1">
    <source>
        <dbReference type="EMBL" id="CDO58784.1"/>
    </source>
</evidence>
<dbReference type="KEGG" id="pect:BN1012_Phect570"/>
<dbReference type="RefSeq" id="WP_043949645.1">
    <property type="nucleotide sequence ID" value="NZ_HG966617.1"/>
</dbReference>
<accession>X5MDU8</accession>
<organism evidence="1 2">
    <name type="scientific">Candidatus Phaeomarinibacter ectocarpi</name>
    <dbReference type="NCBI Taxonomy" id="1458461"/>
    <lineage>
        <taxon>Bacteria</taxon>
        <taxon>Pseudomonadati</taxon>
        <taxon>Pseudomonadota</taxon>
        <taxon>Alphaproteobacteria</taxon>
        <taxon>Hyphomicrobiales</taxon>
        <taxon>Parvibaculaceae</taxon>
        <taxon>Candidatus Phaeomarinibacter</taxon>
    </lineage>
</organism>
<evidence type="ECO:0008006" key="3">
    <source>
        <dbReference type="Google" id="ProtNLM"/>
    </source>
</evidence>
<reference evidence="1 2" key="1">
    <citation type="journal article" date="2014" name="Front. Genet.">
        <title>Genome and metabolic network of "Candidatus Phaeomarinobacter ectocarpi" Ec32, a new candidate genus of Alphaproteobacteria frequently associated with brown algae.</title>
        <authorList>
            <person name="Dittami S.M."/>
            <person name="Barbeyron T."/>
            <person name="Boyen C."/>
            <person name="Cambefort J."/>
            <person name="Collet G."/>
            <person name="Delage L."/>
            <person name="Gobet A."/>
            <person name="Groisillier A."/>
            <person name="Leblanc C."/>
            <person name="Michel G."/>
            <person name="Scornet D."/>
            <person name="Siegel A."/>
            <person name="Tapia J.E."/>
            <person name="Tonon T."/>
        </authorList>
    </citation>
    <scope>NUCLEOTIDE SEQUENCE [LARGE SCALE GENOMIC DNA]</scope>
    <source>
        <strain evidence="1 2">Ec32</strain>
    </source>
</reference>
<name>X5MDU8_9HYPH</name>
<dbReference type="AlphaFoldDB" id="X5MDU8"/>
<evidence type="ECO:0000313" key="2">
    <source>
        <dbReference type="Proteomes" id="UP000032160"/>
    </source>
</evidence>
<gene>
    <name evidence="1" type="ORF">BN1012_Phect570</name>
</gene>
<protein>
    <recommendedName>
        <fullName evidence="3">HPt domain-containing protein</fullName>
    </recommendedName>
</protein>